<evidence type="ECO:0000313" key="1">
    <source>
        <dbReference type="EMBL" id="ARP99480.1"/>
    </source>
</evidence>
<proteinExistence type="predicted"/>
<sequence length="141" mass="15357">MLPRERAARDFSVDGVVFTVAFDVEPAHIVVTIDGAHPGFQLLADALTVLWKLRPAELLESLCDHRVVGGAFYTITYDDPDHGENGPSDVTIIDGETELNVPSAFFSAVVVELARIHLQAVGKIRFPWFDALSAAAKAKIE</sequence>
<evidence type="ECO:0000313" key="2">
    <source>
        <dbReference type="Proteomes" id="UP000194137"/>
    </source>
</evidence>
<gene>
    <name evidence="1" type="ORF">CAK95_10580</name>
</gene>
<accession>A0A1W6ZQV2</accession>
<dbReference type="KEGG" id="psin:CAK95_10580"/>
<organism evidence="1 2">
    <name type="scientific">Pseudorhodoplanes sinuspersici</name>
    <dbReference type="NCBI Taxonomy" id="1235591"/>
    <lineage>
        <taxon>Bacteria</taxon>
        <taxon>Pseudomonadati</taxon>
        <taxon>Pseudomonadota</taxon>
        <taxon>Alphaproteobacteria</taxon>
        <taxon>Hyphomicrobiales</taxon>
        <taxon>Pseudorhodoplanes</taxon>
    </lineage>
</organism>
<dbReference type="EMBL" id="CP021112">
    <property type="protein sequence ID" value="ARP99480.1"/>
    <property type="molecule type" value="Genomic_DNA"/>
</dbReference>
<keyword evidence="2" id="KW-1185">Reference proteome</keyword>
<dbReference type="AlphaFoldDB" id="A0A1W6ZQV2"/>
<dbReference type="Proteomes" id="UP000194137">
    <property type="component" value="Chromosome"/>
</dbReference>
<name>A0A1W6ZQV2_9HYPH</name>
<reference evidence="1 2" key="1">
    <citation type="submission" date="2017-05" db="EMBL/GenBank/DDBJ databases">
        <title>Full genome sequence of Pseudorhodoplanes sinuspersici.</title>
        <authorList>
            <person name="Dastgheib S.M.M."/>
            <person name="Shavandi M."/>
            <person name="Tirandaz H."/>
        </authorList>
    </citation>
    <scope>NUCLEOTIDE SEQUENCE [LARGE SCALE GENOMIC DNA]</scope>
    <source>
        <strain evidence="1 2">RIPI110</strain>
    </source>
</reference>
<protein>
    <submittedName>
        <fullName evidence="1">Uncharacterized protein</fullName>
    </submittedName>
</protein>
<dbReference type="STRING" id="1235591.CAK95_10580"/>